<dbReference type="InterPro" id="IPR038573">
    <property type="entry name" value="BrnT_sf"/>
</dbReference>
<dbReference type="Proteomes" id="UP000523139">
    <property type="component" value="Unassembled WGS sequence"/>
</dbReference>
<name>A0A7X8TLD6_9MICC</name>
<protein>
    <submittedName>
        <fullName evidence="1">BrnT family toxin</fullName>
    </submittedName>
</protein>
<dbReference type="AlphaFoldDB" id="A0A7X8TLD6"/>
<dbReference type="EMBL" id="JABAHY010000013">
    <property type="protein sequence ID" value="NLS10711.1"/>
    <property type="molecule type" value="Genomic_DNA"/>
</dbReference>
<keyword evidence="2" id="KW-1185">Reference proteome</keyword>
<gene>
    <name evidence="1" type="ORF">HGQ17_12055</name>
</gene>
<dbReference type="Pfam" id="PF04365">
    <property type="entry name" value="BrnT_toxin"/>
    <property type="match status" value="1"/>
</dbReference>
<proteinExistence type="predicted"/>
<comment type="caution">
    <text evidence="1">The sequence shown here is derived from an EMBL/GenBank/DDBJ whole genome shotgun (WGS) entry which is preliminary data.</text>
</comment>
<dbReference type="RefSeq" id="WP_168888193.1">
    <property type="nucleotide sequence ID" value="NZ_JABAHY010000013.1"/>
</dbReference>
<dbReference type="Gene3D" id="3.10.450.530">
    <property type="entry name" value="Ribonuclease toxin, BrnT, of type II toxin-antitoxin system"/>
    <property type="match status" value="1"/>
</dbReference>
<sequence length="89" mass="10692">MEFEFDPAKSRANWEKHGIDFSEAQRLWELPIVEVRLNYPLEERWLVVGKLDQKYWTAVVTHRESRVRLISVRRSRAEEKKLHEQAVSS</sequence>
<organism evidence="1 2">
    <name type="scientific">Nesterenkonia sedimenti</name>
    <dbReference type="NCBI Taxonomy" id="1463632"/>
    <lineage>
        <taxon>Bacteria</taxon>
        <taxon>Bacillati</taxon>
        <taxon>Actinomycetota</taxon>
        <taxon>Actinomycetes</taxon>
        <taxon>Micrococcales</taxon>
        <taxon>Micrococcaceae</taxon>
        <taxon>Nesterenkonia</taxon>
    </lineage>
</organism>
<dbReference type="InterPro" id="IPR007460">
    <property type="entry name" value="BrnT_toxin"/>
</dbReference>
<evidence type="ECO:0000313" key="1">
    <source>
        <dbReference type="EMBL" id="NLS10711.1"/>
    </source>
</evidence>
<evidence type="ECO:0000313" key="2">
    <source>
        <dbReference type="Proteomes" id="UP000523139"/>
    </source>
</evidence>
<reference evidence="1 2" key="1">
    <citation type="submission" date="2020-04" db="EMBL/GenBank/DDBJ databases">
        <title>Nesterenkonia sp. nov., isolated from marine sediment.</title>
        <authorList>
            <person name="Zhang G."/>
        </authorList>
    </citation>
    <scope>NUCLEOTIDE SEQUENCE [LARGE SCALE GENOMIC DNA]</scope>
    <source>
        <strain evidence="1 2">MY13</strain>
    </source>
</reference>
<accession>A0A7X8TLD6</accession>